<evidence type="ECO:0000256" key="3">
    <source>
        <dbReference type="ARBA" id="ARBA00022597"/>
    </source>
</evidence>
<dbReference type="AlphaFoldDB" id="A0A921LJ50"/>
<evidence type="ECO:0000256" key="5">
    <source>
        <dbReference type="ARBA" id="ARBA00022683"/>
    </source>
</evidence>
<dbReference type="GO" id="GO:0009401">
    <property type="term" value="P:phosphoenolpyruvate-dependent sugar phosphotransferase system"/>
    <property type="evidence" value="ECO:0007669"/>
    <property type="project" value="UniProtKB-KW"/>
</dbReference>
<feature type="domain" description="PTS EIIA type-2" evidence="6">
    <location>
        <begin position="1"/>
        <end position="144"/>
    </location>
</feature>
<gene>
    <name evidence="7" type="ORF">K8V06_00070</name>
</gene>
<dbReference type="NCBIfam" id="NF007389">
    <property type="entry name" value="PRK09913.1"/>
    <property type="match status" value="1"/>
</dbReference>
<evidence type="ECO:0000256" key="2">
    <source>
        <dbReference type="ARBA" id="ARBA00022553"/>
    </source>
</evidence>
<evidence type="ECO:0000259" key="6">
    <source>
        <dbReference type="PROSITE" id="PS51094"/>
    </source>
</evidence>
<dbReference type="GO" id="GO:0008982">
    <property type="term" value="F:protein-N(PI)-phosphohistidine-sugar phosphotransferase activity"/>
    <property type="evidence" value="ECO:0007669"/>
    <property type="project" value="InterPro"/>
</dbReference>
<keyword evidence="3" id="KW-0762">Sugar transport</keyword>
<comment type="caution">
    <text evidence="7">The sequence shown here is derived from an EMBL/GenBank/DDBJ whole genome shotgun (WGS) entry which is preliminary data.</text>
</comment>
<dbReference type="CDD" id="cd00211">
    <property type="entry name" value="PTS_IIA_fru"/>
    <property type="match status" value="1"/>
</dbReference>
<dbReference type="Gene3D" id="3.40.930.10">
    <property type="entry name" value="Mannitol-specific EII, Chain A"/>
    <property type="match status" value="1"/>
</dbReference>
<keyword evidence="1" id="KW-0813">Transport</keyword>
<evidence type="ECO:0000256" key="1">
    <source>
        <dbReference type="ARBA" id="ARBA00022448"/>
    </source>
</evidence>
<dbReference type="Pfam" id="PF00359">
    <property type="entry name" value="PTS_EIIA_2"/>
    <property type="match status" value="1"/>
</dbReference>
<proteinExistence type="predicted"/>
<name>A0A921LJ50_9LACO</name>
<dbReference type="PROSITE" id="PS00372">
    <property type="entry name" value="PTS_EIIA_TYPE_2_HIS"/>
    <property type="match status" value="1"/>
</dbReference>
<dbReference type="InterPro" id="IPR016152">
    <property type="entry name" value="PTrfase/Anion_transptr"/>
</dbReference>
<dbReference type="GO" id="GO:0030295">
    <property type="term" value="F:protein kinase activator activity"/>
    <property type="evidence" value="ECO:0007669"/>
    <property type="project" value="TreeGrafter"/>
</dbReference>
<evidence type="ECO:0000313" key="7">
    <source>
        <dbReference type="EMBL" id="HJG14528.1"/>
    </source>
</evidence>
<protein>
    <submittedName>
        <fullName evidence="7">PTS fructose transporter subunit IIA</fullName>
    </submittedName>
</protein>
<keyword evidence="4" id="KW-0808">Transferase</keyword>
<reference evidence="7" key="1">
    <citation type="journal article" date="2021" name="PeerJ">
        <title>Extensive microbial diversity within the chicken gut microbiome revealed by metagenomics and culture.</title>
        <authorList>
            <person name="Gilroy R."/>
            <person name="Ravi A."/>
            <person name="Getino M."/>
            <person name="Pursley I."/>
            <person name="Horton D.L."/>
            <person name="Alikhan N.F."/>
            <person name="Baker D."/>
            <person name="Gharbi K."/>
            <person name="Hall N."/>
            <person name="Watson M."/>
            <person name="Adriaenssens E.M."/>
            <person name="Foster-Nyarko E."/>
            <person name="Jarju S."/>
            <person name="Secka A."/>
            <person name="Antonio M."/>
            <person name="Oren A."/>
            <person name="Chaudhuri R.R."/>
            <person name="La Ragione R."/>
            <person name="Hildebrand F."/>
            <person name="Pallen M.J."/>
        </authorList>
    </citation>
    <scope>NUCLEOTIDE SEQUENCE</scope>
    <source>
        <strain evidence="7">CHK189-29639</strain>
    </source>
</reference>
<dbReference type="Proteomes" id="UP000759256">
    <property type="component" value="Unassembled WGS sequence"/>
</dbReference>
<dbReference type="PROSITE" id="PS51094">
    <property type="entry name" value="PTS_EIIA_TYPE_2"/>
    <property type="match status" value="1"/>
</dbReference>
<accession>A0A921LJ50</accession>
<dbReference type="PANTHER" id="PTHR47738:SF1">
    <property type="entry name" value="NITROGEN REGULATORY PROTEIN"/>
    <property type="match status" value="1"/>
</dbReference>
<dbReference type="EMBL" id="DYVK01000002">
    <property type="protein sequence ID" value="HJG14528.1"/>
    <property type="molecule type" value="Genomic_DNA"/>
</dbReference>
<keyword evidence="2" id="KW-0597">Phosphoprotein</keyword>
<dbReference type="PANTHER" id="PTHR47738">
    <property type="entry name" value="PTS SYSTEM FRUCTOSE-LIKE EIIA COMPONENT-RELATED"/>
    <property type="match status" value="1"/>
</dbReference>
<reference evidence="7" key="2">
    <citation type="submission" date="2021-09" db="EMBL/GenBank/DDBJ databases">
        <authorList>
            <person name="Gilroy R."/>
        </authorList>
    </citation>
    <scope>NUCLEOTIDE SEQUENCE</scope>
    <source>
        <strain evidence="7">CHK189-29639</strain>
    </source>
</reference>
<evidence type="ECO:0000313" key="8">
    <source>
        <dbReference type="Proteomes" id="UP000759256"/>
    </source>
</evidence>
<dbReference type="GO" id="GO:0016020">
    <property type="term" value="C:membrane"/>
    <property type="evidence" value="ECO:0007669"/>
    <property type="project" value="InterPro"/>
</dbReference>
<sequence length="146" mass="16304">MKFNSDNVILDMTAENQEEVLKKISFVAEDLGFTNNSTKLTQDFLEREKEFSTGFGNGIAIPHAKSDDVKEATVIFARLINPVDWNSMDGAPVKDIISIMVPAHASKEHLDTLAKLSRQIIHSEFIEKLNTGNKEEIVNLIKTTIS</sequence>
<organism evidence="7 8">
    <name type="scientific">Ligilactobacillus salivarius</name>
    <dbReference type="NCBI Taxonomy" id="1624"/>
    <lineage>
        <taxon>Bacteria</taxon>
        <taxon>Bacillati</taxon>
        <taxon>Bacillota</taxon>
        <taxon>Bacilli</taxon>
        <taxon>Lactobacillales</taxon>
        <taxon>Lactobacillaceae</taxon>
        <taxon>Ligilactobacillus</taxon>
    </lineage>
</organism>
<dbReference type="InterPro" id="IPR051541">
    <property type="entry name" value="PTS_SugarTrans_NitroReg"/>
</dbReference>
<dbReference type="SUPFAM" id="SSF55804">
    <property type="entry name" value="Phoshotransferase/anion transport protein"/>
    <property type="match status" value="1"/>
</dbReference>
<keyword evidence="5" id="KW-0598">Phosphotransferase system</keyword>
<dbReference type="NCBIfam" id="TIGR00848">
    <property type="entry name" value="fruA"/>
    <property type="match status" value="1"/>
</dbReference>
<evidence type="ECO:0000256" key="4">
    <source>
        <dbReference type="ARBA" id="ARBA00022679"/>
    </source>
</evidence>
<dbReference type="InterPro" id="IPR002178">
    <property type="entry name" value="PTS_EIIA_type-2_dom"/>
</dbReference>
<dbReference type="InterPro" id="IPR004715">
    <property type="entry name" value="PTS_IIA_fruc"/>
</dbReference>